<feature type="domain" description="Saccharopine dehydrogenase-like C-terminal" evidence="2">
    <location>
        <begin position="230"/>
        <end position="519"/>
    </location>
</feature>
<dbReference type="Pfam" id="PF03435">
    <property type="entry name" value="Sacchrp_dh_NADP"/>
    <property type="match status" value="1"/>
</dbReference>
<dbReference type="Gene3D" id="3.30.360.30">
    <property type="entry name" value="homospermidine synthase like"/>
    <property type="match status" value="1"/>
</dbReference>
<dbReference type="Proteomes" id="UP000051952">
    <property type="component" value="Unassembled WGS sequence"/>
</dbReference>
<dbReference type="InterPro" id="IPR032095">
    <property type="entry name" value="Sacchrp_dh-like_C"/>
</dbReference>
<evidence type="ECO:0000313" key="3">
    <source>
        <dbReference type="EMBL" id="CUG92370.1"/>
    </source>
</evidence>
<dbReference type="OrthoDB" id="2151234at2759"/>
<accession>A0A0S4JTE2</accession>
<keyword evidence="4" id="KW-1185">Reference proteome</keyword>
<gene>
    <name evidence="3" type="ORF">BSAL_36935</name>
</gene>
<dbReference type="Pfam" id="PF16653">
    <property type="entry name" value="Sacchrp_dh_C"/>
    <property type="match status" value="1"/>
</dbReference>
<evidence type="ECO:0000313" key="4">
    <source>
        <dbReference type="Proteomes" id="UP000051952"/>
    </source>
</evidence>
<feature type="domain" description="Saccharopine dehydrogenase NADP binding" evidence="1">
    <location>
        <begin position="70"/>
        <end position="226"/>
    </location>
</feature>
<organism evidence="3 4">
    <name type="scientific">Bodo saltans</name>
    <name type="common">Flagellated protozoan</name>
    <dbReference type="NCBI Taxonomy" id="75058"/>
    <lineage>
        <taxon>Eukaryota</taxon>
        <taxon>Discoba</taxon>
        <taxon>Euglenozoa</taxon>
        <taxon>Kinetoplastea</taxon>
        <taxon>Metakinetoplastina</taxon>
        <taxon>Eubodonida</taxon>
        <taxon>Bodonidae</taxon>
        <taxon>Bodo</taxon>
    </lineage>
</organism>
<proteinExistence type="predicted"/>
<protein>
    <submittedName>
        <fullName evidence="3">Homospermidine synthase, putative</fullName>
    </submittedName>
</protein>
<dbReference type="InterPro" id="IPR023181">
    <property type="entry name" value="Homospermid_syn-like_C"/>
</dbReference>
<dbReference type="EMBL" id="CYKH01002037">
    <property type="protein sequence ID" value="CUG92370.1"/>
    <property type="molecule type" value="Genomic_DNA"/>
</dbReference>
<name>A0A0S4JTE2_BODSA</name>
<reference evidence="4" key="1">
    <citation type="submission" date="2015-09" db="EMBL/GenBank/DDBJ databases">
        <authorList>
            <consortium name="Pathogen Informatics"/>
        </authorList>
    </citation>
    <scope>NUCLEOTIDE SEQUENCE [LARGE SCALE GENOMIC DNA]</scope>
    <source>
        <strain evidence="4">Lake Konstanz</strain>
    </source>
</reference>
<dbReference type="InterPro" id="IPR005097">
    <property type="entry name" value="Sacchrp_dh_NADP-bd"/>
</dbReference>
<evidence type="ECO:0000259" key="1">
    <source>
        <dbReference type="Pfam" id="PF03435"/>
    </source>
</evidence>
<dbReference type="AlphaFoldDB" id="A0A0S4JTE2"/>
<dbReference type="Gene3D" id="3.40.50.720">
    <property type="entry name" value="NAD(P)-binding Rossmann-like Domain"/>
    <property type="match status" value="1"/>
</dbReference>
<dbReference type="OMA" id="RTWCPTP"/>
<sequence length="562" mass="61241">MFRRVFVSPRIVAETVAFSRIVITNAKREVNTKTASSSPTAAASAAGLPSWGSFQSALPPLTPNSFSSPIVVIGYGNIGRGVLPLLERHFTVSPSQLHVVEPLATTVCAGLPSRGYNNVHNLGLTKDNYKSVLDGIFAGGPTGHTGNGACGTIRGMMVNCSVDTSSVDLAKYAQSQNLLYVDTVVEPWLGYYWQRDLTTAQRSNYALREELLALKRQTGGKGSTCVSCVGANPGMVSWLVKDALMTLARDVAKDSGVGNTTTPKSKQEWAELMQTLGVKGVHIAERDTQFPKTNANVVNEFLNTWSVEGFLSEGFQPSELGWGTHERWMPENAKRHTTGCKSGIYLEQPGASTQVRTWCPTLGPQHGYLVTHNEAISISDYFTVEGGRGLDNPVYRPTVHYAYRPCDAAVLSFHEVFGRGNVPQSKLRVMLEKDIAGGHDELGVLLYGHSKNALWLGSTLSHDACLQLAPEQNATALQVTSAMVAALTWALNNSQRGVVEAEELDHDACLAVQRPYLGKYWHQYTNWTPLDAILPSPKNVSMFAPKDRTDVSDPWQFSNILV</sequence>
<evidence type="ECO:0000259" key="2">
    <source>
        <dbReference type="Pfam" id="PF16653"/>
    </source>
</evidence>
<dbReference type="VEuPathDB" id="TriTrypDB:BSAL_36935"/>